<evidence type="ECO:0000313" key="1">
    <source>
        <dbReference type="EMBL" id="KAJ6957320.1"/>
    </source>
</evidence>
<sequence length="91" mass="10821">MMKSMLSMCSMAIKSYNEVIFSDDEYDIYYNELDSIFETLYDEYKKLGSEYSLLKKNHAYILIKKYILKKKACIAVNDCDKMNQRIEENKA</sequence>
<name>A0AAD6LAY4_9ROSI</name>
<dbReference type="AlphaFoldDB" id="A0AAD6LAY4"/>
<comment type="caution">
    <text evidence="1">The sequence shown here is derived from an EMBL/GenBank/DDBJ whole genome shotgun (WGS) entry which is preliminary data.</text>
</comment>
<evidence type="ECO:0000313" key="2">
    <source>
        <dbReference type="Proteomes" id="UP001164929"/>
    </source>
</evidence>
<protein>
    <submittedName>
        <fullName evidence="1">Uncharacterized protein</fullName>
    </submittedName>
</protein>
<gene>
    <name evidence="1" type="ORF">NC653_039300</name>
</gene>
<accession>A0AAD6LAY4</accession>
<dbReference type="EMBL" id="JAQIZT010000018">
    <property type="protein sequence ID" value="KAJ6957320.1"/>
    <property type="molecule type" value="Genomic_DNA"/>
</dbReference>
<dbReference type="Proteomes" id="UP001164929">
    <property type="component" value="Chromosome 18"/>
</dbReference>
<keyword evidence="2" id="KW-1185">Reference proteome</keyword>
<organism evidence="1 2">
    <name type="scientific">Populus alba x Populus x berolinensis</name>
    <dbReference type="NCBI Taxonomy" id="444605"/>
    <lineage>
        <taxon>Eukaryota</taxon>
        <taxon>Viridiplantae</taxon>
        <taxon>Streptophyta</taxon>
        <taxon>Embryophyta</taxon>
        <taxon>Tracheophyta</taxon>
        <taxon>Spermatophyta</taxon>
        <taxon>Magnoliopsida</taxon>
        <taxon>eudicotyledons</taxon>
        <taxon>Gunneridae</taxon>
        <taxon>Pentapetalae</taxon>
        <taxon>rosids</taxon>
        <taxon>fabids</taxon>
        <taxon>Malpighiales</taxon>
        <taxon>Salicaceae</taxon>
        <taxon>Saliceae</taxon>
        <taxon>Populus</taxon>
    </lineage>
</organism>
<reference evidence="1 2" key="1">
    <citation type="journal article" date="2023" name="Mol. Ecol. Resour.">
        <title>Chromosome-level genome assembly of a triploid poplar Populus alba 'Berolinensis'.</title>
        <authorList>
            <person name="Chen S."/>
            <person name="Yu Y."/>
            <person name="Wang X."/>
            <person name="Wang S."/>
            <person name="Zhang T."/>
            <person name="Zhou Y."/>
            <person name="He R."/>
            <person name="Meng N."/>
            <person name="Wang Y."/>
            <person name="Liu W."/>
            <person name="Liu Z."/>
            <person name="Liu J."/>
            <person name="Guo Q."/>
            <person name="Huang H."/>
            <person name="Sederoff R.R."/>
            <person name="Wang G."/>
            <person name="Qu G."/>
            <person name="Chen S."/>
        </authorList>
    </citation>
    <scope>NUCLEOTIDE SEQUENCE [LARGE SCALE GENOMIC DNA]</scope>
    <source>
        <strain evidence="1">SC-2020</strain>
    </source>
</reference>
<proteinExistence type="predicted"/>